<evidence type="ECO:0000259" key="5">
    <source>
        <dbReference type="PROSITE" id="PS50045"/>
    </source>
</evidence>
<dbReference type="SUPFAM" id="SSF53062">
    <property type="entry name" value="PTS system fructose IIA component-like"/>
    <property type="match status" value="1"/>
</dbReference>
<dbReference type="Pfam" id="PF00874">
    <property type="entry name" value="PRD"/>
    <property type="match status" value="2"/>
</dbReference>
<dbReference type="GO" id="GO:0006355">
    <property type="term" value="P:regulation of DNA-templated transcription"/>
    <property type="evidence" value="ECO:0007669"/>
    <property type="project" value="InterPro"/>
</dbReference>
<dbReference type="PANTHER" id="PTHR32071:SF38">
    <property type="entry name" value="PSP OPERON TRANSCRIPTIONAL ACTIVATOR"/>
    <property type="match status" value="1"/>
</dbReference>
<keyword evidence="1" id="KW-0808">Transferase</keyword>
<dbReference type="InterPro" id="IPR025943">
    <property type="entry name" value="Sigma_54_int_dom_ATP-bd_2"/>
</dbReference>
<evidence type="ECO:0000313" key="8">
    <source>
        <dbReference type="EMBL" id="QUL98182.1"/>
    </source>
</evidence>
<dbReference type="SUPFAM" id="SSF63520">
    <property type="entry name" value="PTS-regulatory domain, PRD"/>
    <property type="match status" value="2"/>
</dbReference>
<feature type="domain" description="PTS EIIA type-4" evidence="6">
    <location>
        <begin position="619"/>
        <end position="743"/>
    </location>
</feature>
<dbReference type="CDD" id="cd00009">
    <property type="entry name" value="AAA"/>
    <property type="match status" value="1"/>
</dbReference>
<dbReference type="Gene3D" id="1.10.1790.10">
    <property type="entry name" value="PRD domain"/>
    <property type="match status" value="2"/>
</dbReference>
<dbReference type="GO" id="GO:0005524">
    <property type="term" value="F:ATP binding"/>
    <property type="evidence" value="ECO:0007669"/>
    <property type="project" value="UniProtKB-KW"/>
</dbReference>
<dbReference type="InterPro" id="IPR011608">
    <property type="entry name" value="PRD"/>
</dbReference>
<dbReference type="EMBL" id="CP062796">
    <property type="protein sequence ID" value="QUL98182.1"/>
    <property type="molecule type" value="Genomic_DNA"/>
</dbReference>
<organism evidence="8">
    <name type="scientific">Candidatus Fermentithermobacillus carboniphilus</name>
    <dbReference type="NCBI Taxonomy" id="3085328"/>
    <lineage>
        <taxon>Bacteria</taxon>
        <taxon>Bacillati</taxon>
        <taxon>Bacillota</taxon>
        <taxon>Candidatus Fermentithermobacillia</taxon>
        <taxon>Candidatus Fermentithermobacillales</taxon>
        <taxon>Candidatus Fermentithermobacillaceae</taxon>
        <taxon>Candidatus Fermentithermobacillus</taxon>
    </lineage>
</organism>
<evidence type="ECO:0000259" key="6">
    <source>
        <dbReference type="PROSITE" id="PS51096"/>
    </source>
</evidence>
<gene>
    <name evidence="8" type="ORF">IMF26_09075</name>
</gene>
<feature type="domain" description="PRD" evidence="7">
    <location>
        <begin position="912"/>
        <end position="1015"/>
    </location>
</feature>
<dbReference type="PROSITE" id="PS00676">
    <property type="entry name" value="SIGMA54_INTERACT_2"/>
    <property type="match status" value="1"/>
</dbReference>
<dbReference type="InterPro" id="IPR002078">
    <property type="entry name" value="Sigma_54_int"/>
</dbReference>
<evidence type="ECO:0000256" key="2">
    <source>
        <dbReference type="ARBA" id="ARBA00022741"/>
    </source>
</evidence>
<dbReference type="GO" id="GO:0016020">
    <property type="term" value="C:membrane"/>
    <property type="evidence" value="ECO:0007669"/>
    <property type="project" value="InterPro"/>
</dbReference>
<reference evidence="8" key="2">
    <citation type="journal article" date="2023" name="Biology">
        <title>Prokaryotic Life Associated with Coal-Fire Gas Vents Revealed by Metagenomics.</title>
        <authorList>
            <person name="Kadnikov V.V."/>
            <person name="Mardanov A.V."/>
            <person name="Beletsky A.V."/>
            <person name="Karnachuk O.V."/>
            <person name="Ravin N.V."/>
        </authorList>
    </citation>
    <scope>NUCLEOTIDE SEQUENCE</scope>
    <source>
        <strain evidence="8">Bu02</strain>
    </source>
</reference>
<name>A0AAT9LCY3_9FIRM</name>
<dbReference type="Pfam" id="PF00158">
    <property type="entry name" value="Sigma54_activat"/>
    <property type="match status" value="1"/>
</dbReference>
<dbReference type="AlphaFoldDB" id="A0AAT9LCY3"/>
<evidence type="ECO:0000256" key="3">
    <source>
        <dbReference type="ARBA" id="ARBA00022840"/>
    </source>
</evidence>
<dbReference type="Gene3D" id="3.40.50.510">
    <property type="entry name" value="Phosphotransferase system, mannose-type IIA component"/>
    <property type="match status" value="1"/>
</dbReference>
<evidence type="ECO:0000259" key="7">
    <source>
        <dbReference type="PROSITE" id="PS51372"/>
    </source>
</evidence>
<dbReference type="SMART" id="SM00382">
    <property type="entry name" value="AAA"/>
    <property type="match status" value="1"/>
</dbReference>
<evidence type="ECO:0000256" key="1">
    <source>
        <dbReference type="ARBA" id="ARBA00022679"/>
    </source>
</evidence>
<accession>A0AAT9LCY3</accession>
<dbReference type="InterPro" id="IPR004701">
    <property type="entry name" value="PTS_EIIA_man-typ"/>
</dbReference>
<dbReference type="InterPro" id="IPR003593">
    <property type="entry name" value="AAA+_ATPase"/>
</dbReference>
<dbReference type="PROSITE" id="PS50045">
    <property type="entry name" value="SIGMA54_INTERACT_4"/>
    <property type="match status" value="1"/>
</dbReference>
<dbReference type="GO" id="GO:0016740">
    <property type="term" value="F:transferase activity"/>
    <property type="evidence" value="ECO:0007669"/>
    <property type="project" value="UniProtKB-KW"/>
</dbReference>
<feature type="region of interest" description="Disordered" evidence="4">
    <location>
        <begin position="747"/>
        <end position="782"/>
    </location>
</feature>
<sequence length="1015" mass="111240">MTRLDRVRAYVEEQCKELLERGQEPGVDARTVAEALRICRTDASTELNKLWRQGILEKVGKKPVRYMPAEVFHKFFVTSGQKSPAPSLLPAGVRAFSRKGEEKTIPKPETATGSQGTPSSGDSAFDGIIGSNGSLKAQIQLAKAAVSYPPYGLHTLIIGETGVGKSLLAEAMWRYGVESGVFRSSDKKTEAPFVIFSCADYAENPQLLVSQLFGHVKGAFTGANEDKDGLVDRAQGGILFLDEIHRLPPSGQELLFTLIDKGIYRRLGDTRERTANLMIIGATSEDPQSALLTTFRRRIPVQIELPKLKDRPLHERLSLIIHFISQESNRLGLPVSFSGRALKLFMAYDCPGNIGDLRNDLQLCCAKSYLSYLASQGSFSGGQEGSSGEAVSTGPAGPARHQILFVDIDAVPQKVYSAAQDIDLSDDPYISQVLSEGIVVYPGQKPAFRAIVDDYQLPVDLYEFVERRLRTYKAANLSQHEVETRVGEDLEKYFYATVWALHGDQPENVRSGIIAPNIWNLAVSILDTASTRLGRNYSRTILAALALHLQQFLQRTKAGQIIYNPRLKYIQAEHSTEFQIAKDLVPKISYTLGVSVPEDETGFLAMFLAQPVGKEKKSRVGLVVAAHGRTTASSMADVANTLLGTNHIRAVDAPLTKSLPEMFEDLARVVSESDQGKGVLILADMGSFLEMEEDIYNRTGIRCKIIPNVTTVLVLEAGKVVMTSDGTLEQVAAEVMRDHKNLLESFYVPESDSKNGTTDRGQRNKVSRPGMGGESDYSQDTRNAGSRGAIITVCPTGAGTARKIREILLKNLPISRTMDIIPVSILDHVSEIADSLGKRLHLVVGSVDPGISGVPFVPVDEVLREDGLKKIDVLLKGWNAPGKMPNLPEKGASRQEALDLLRAQMNKFVSSLPASEVIKECDRILDGLEKGLYKKELPVDVVVRIYLHGACMFDRLATGQPLVMPKLAADAKQEKSPEFEFLKHLLSDCASAFGLTVPEGEVFYFLVTLPQADEV</sequence>
<dbReference type="InterPro" id="IPR036662">
    <property type="entry name" value="PTS_EIIA_man-typ_sf"/>
</dbReference>
<dbReference type="InterPro" id="IPR027417">
    <property type="entry name" value="P-loop_NTPase"/>
</dbReference>
<dbReference type="Gene3D" id="3.40.50.300">
    <property type="entry name" value="P-loop containing nucleotide triphosphate hydrolases"/>
    <property type="match status" value="1"/>
</dbReference>
<protein>
    <submittedName>
        <fullName evidence="8">Sigma 54-interacting transcriptional regulator</fullName>
    </submittedName>
</protein>
<feature type="region of interest" description="Disordered" evidence="4">
    <location>
        <begin position="99"/>
        <end position="123"/>
    </location>
</feature>
<keyword evidence="3" id="KW-0067">ATP-binding</keyword>
<reference evidence="8" key="1">
    <citation type="submission" date="2020-10" db="EMBL/GenBank/DDBJ databases">
        <authorList>
            <person name="Kadnikov V."/>
            <person name="Beletsky A.V."/>
            <person name="Mardanov A.V."/>
            <person name="Karnachuk O.V."/>
            <person name="Ravin N.V."/>
        </authorList>
    </citation>
    <scope>NUCLEOTIDE SEQUENCE</scope>
    <source>
        <strain evidence="8">Bu02</strain>
    </source>
</reference>
<dbReference type="KEGG" id="fcz:IMF26_09075"/>
<dbReference type="PROSITE" id="PS51096">
    <property type="entry name" value="PTS_EIIA_TYPE_4"/>
    <property type="match status" value="1"/>
</dbReference>
<dbReference type="GO" id="GO:0009401">
    <property type="term" value="P:phosphoenolpyruvate-dependent sugar phosphotransferase system"/>
    <property type="evidence" value="ECO:0007669"/>
    <property type="project" value="InterPro"/>
</dbReference>
<feature type="compositionally biased region" description="Polar residues" evidence="4">
    <location>
        <begin position="111"/>
        <end position="122"/>
    </location>
</feature>
<feature type="domain" description="Sigma-54 factor interaction" evidence="5">
    <location>
        <begin position="128"/>
        <end position="366"/>
    </location>
</feature>
<dbReference type="SUPFAM" id="SSF52540">
    <property type="entry name" value="P-loop containing nucleoside triphosphate hydrolases"/>
    <property type="match status" value="1"/>
</dbReference>
<proteinExistence type="predicted"/>
<feature type="domain" description="PRD" evidence="7">
    <location>
        <begin position="513"/>
        <end position="618"/>
    </location>
</feature>
<dbReference type="Pfam" id="PF03610">
    <property type="entry name" value="EIIA-man"/>
    <property type="match status" value="1"/>
</dbReference>
<keyword evidence="2" id="KW-0547">Nucleotide-binding</keyword>
<dbReference type="InterPro" id="IPR036634">
    <property type="entry name" value="PRD_sf"/>
</dbReference>
<dbReference type="PANTHER" id="PTHR32071">
    <property type="entry name" value="TRANSCRIPTIONAL REGULATORY PROTEIN"/>
    <property type="match status" value="1"/>
</dbReference>
<dbReference type="PROSITE" id="PS51372">
    <property type="entry name" value="PRD_2"/>
    <property type="match status" value="2"/>
</dbReference>
<evidence type="ECO:0000256" key="4">
    <source>
        <dbReference type="SAM" id="MobiDB-lite"/>
    </source>
</evidence>